<organism evidence="8 9">
    <name type="scientific">Candidatus Roizmanbacteria bacterium RIFCSPHIGHO2_01_FULL_39_12b</name>
    <dbReference type="NCBI Taxonomy" id="1802030"/>
    <lineage>
        <taxon>Bacteria</taxon>
        <taxon>Candidatus Roizmaniibacteriota</taxon>
    </lineage>
</organism>
<comment type="similarity">
    <text evidence="1 5">Belongs to the peptidase S8 family.</text>
</comment>
<reference evidence="8 9" key="1">
    <citation type="journal article" date="2016" name="Nat. Commun.">
        <title>Thousands of microbial genomes shed light on interconnected biogeochemical processes in an aquifer system.</title>
        <authorList>
            <person name="Anantharaman K."/>
            <person name="Brown C.T."/>
            <person name="Hug L.A."/>
            <person name="Sharon I."/>
            <person name="Castelle C.J."/>
            <person name="Probst A.J."/>
            <person name="Thomas B.C."/>
            <person name="Singh A."/>
            <person name="Wilkins M.J."/>
            <person name="Karaoz U."/>
            <person name="Brodie E.L."/>
            <person name="Williams K.H."/>
            <person name="Hubbard S.S."/>
            <person name="Banfield J.F."/>
        </authorList>
    </citation>
    <scope>NUCLEOTIDE SEQUENCE [LARGE SCALE GENOMIC DNA]</scope>
</reference>
<dbReference type="PANTHER" id="PTHR43806">
    <property type="entry name" value="PEPTIDASE S8"/>
    <property type="match status" value="1"/>
</dbReference>
<evidence type="ECO:0000256" key="3">
    <source>
        <dbReference type="ARBA" id="ARBA00022801"/>
    </source>
</evidence>
<dbReference type="PRINTS" id="PR00723">
    <property type="entry name" value="SUBTILISIN"/>
</dbReference>
<accession>A0A1F7GAA5</accession>
<feature type="active site" description="Charge relay system" evidence="5">
    <location>
        <position position="209"/>
    </location>
</feature>
<gene>
    <name evidence="8" type="ORF">A2690_04700</name>
</gene>
<feature type="compositionally biased region" description="Basic residues" evidence="6">
    <location>
        <begin position="539"/>
        <end position="549"/>
    </location>
</feature>
<keyword evidence="2 5" id="KW-0645">Protease</keyword>
<dbReference type="EMBL" id="MFZF01000024">
    <property type="protein sequence ID" value="OGK15806.1"/>
    <property type="molecule type" value="Genomic_DNA"/>
</dbReference>
<sequence>MERSRPPVEGKLRRKSRLSTAGFIATAMFGFCVARSDATPRATNQVGQPETHLMHPAVIEYPEALDLQGSSSGDMEVYKARLVERLGSGSFMVAVGSNLPDPKAKAEEKEEVMERTQSVENSISESINEGGGNPFEPVYSFAFIPAFIYEVSTQEQIDRLLASKADYMQFVDMPAEPLGLNSFQQGVIGLPQAYAMGARGVGWNIGSIDTGIDYKQPAFTRDGKEGGRITESVCAIGPARCPNGRYLDDQTPHAASFVWLGFDNGRHGTATASVATNMSEANIIPVMIYSVSDVAVGLDYFLHQRYPTAAVSISLKWGSASYNGSCANQSPLFRTLFQRLVNFGIAIVPAAGNDGETERLYEPACINIGDPTGDGIINAGATGFINTTDRGIIERVAGYSTRGPRGFVNLLFPADGIFAAVAHGSGYERKAGTSLAAPGIGAQVANERSSNNQLTPAEIERILNEGGDHIPDVYVIGSDRRVVYATARRVNIARSVARQIQGTQYNSNNTICLPFVSNQGGSPAASKVQKRQGVTPTNKKTRRRVAKQQKKLERQVGFIKRKVRKGEVMIFAAA</sequence>
<proteinExistence type="inferred from homology"/>
<dbReference type="InterPro" id="IPR015500">
    <property type="entry name" value="Peptidase_S8_subtilisin-rel"/>
</dbReference>
<keyword evidence="3 5" id="KW-0378">Hydrolase</keyword>
<protein>
    <recommendedName>
        <fullName evidence="7">Peptidase S8/S53 domain-containing protein</fullName>
    </recommendedName>
</protein>
<dbReference type="GO" id="GO:0004252">
    <property type="term" value="F:serine-type endopeptidase activity"/>
    <property type="evidence" value="ECO:0007669"/>
    <property type="project" value="UniProtKB-UniRule"/>
</dbReference>
<name>A0A1F7GAA5_9BACT</name>
<evidence type="ECO:0000256" key="1">
    <source>
        <dbReference type="ARBA" id="ARBA00011073"/>
    </source>
</evidence>
<dbReference type="Gene3D" id="3.40.50.200">
    <property type="entry name" value="Peptidase S8/S53 domain"/>
    <property type="match status" value="1"/>
</dbReference>
<comment type="caution">
    <text evidence="8">The sequence shown here is derived from an EMBL/GenBank/DDBJ whole genome shotgun (WGS) entry which is preliminary data.</text>
</comment>
<evidence type="ECO:0000256" key="5">
    <source>
        <dbReference type="PROSITE-ProRule" id="PRU01240"/>
    </source>
</evidence>
<keyword evidence="4 5" id="KW-0720">Serine protease</keyword>
<dbReference type="AlphaFoldDB" id="A0A1F7GAA5"/>
<evidence type="ECO:0000313" key="8">
    <source>
        <dbReference type="EMBL" id="OGK15806.1"/>
    </source>
</evidence>
<evidence type="ECO:0000256" key="4">
    <source>
        <dbReference type="ARBA" id="ARBA00022825"/>
    </source>
</evidence>
<feature type="active site" description="Charge relay system" evidence="5">
    <location>
        <position position="434"/>
    </location>
</feature>
<feature type="region of interest" description="Disordered" evidence="6">
    <location>
        <begin position="520"/>
        <end position="551"/>
    </location>
</feature>
<feature type="domain" description="Peptidase S8/S53" evidence="7">
    <location>
        <begin position="202"/>
        <end position="463"/>
    </location>
</feature>
<feature type="active site" description="Charge relay system" evidence="5">
    <location>
        <position position="267"/>
    </location>
</feature>
<evidence type="ECO:0000313" key="9">
    <source>
        <dbReference type="Proteomes" id="UP000178372"/>
    </source>
</evidence>
<evidence type="ECO:0000256" key="2">
    <source>
        <dbReference type="ARBA" id="ARBA00022670"/>
    </source>
</evidence>
<dbReference type="InterPro" id="IPR000209">
    <property type="entry name" value="Peptidase_S8/S53_dom"/>
</dbReference>
<dbReference type="GO" id="GO:0006508">
    <property type="term" value="P:proteolysis"/>
    <property type="evidence" value="ECO:0007669"/>
    <property type="project" value="UniProtKB-KW"/>
</dbReference>
<dbReference type="InterPro" id="IPR050131">
    <property type="entry name" value="Peptidase_S8_subtilisin-like"/>
</dbReference>
<evidence type="ECO:0000259" key="7">
    <source>
        <dbReference type="Pfam" id="PF00082"/>
    </source>
</evidence>
<dbReference type="PROSITE" id="PS51892">
    <property type="entry name" value="SUBTILASE"/>
    <property type="match status" value="1"/>
</dbReference>
<dbReference type="InterPro" id="IPR036852">
    <property type="entry name" value="Peptidase_S8/S53_dom_sf"/>
</dbReference>
<dbReference type="SUPFAM" id="SSF52743">
    <property type="entry name" value="Subtilisin-like"/>
    <property type="match status" value="1"/>
</dbReference>
<dbReference type="PANTHER" id="PTHR43806:SF11">
    <property type="entry name" value="CEREVISIN-RELATED"/>
    <property type="match status" value="1"/>
</dbReference>
<evidence type="ECO:0000256" key="6">
    <source>
        <dbReference type="SAM" id="MobiDB-lite"/>
    </source>
</evidence>
<dbReference type="Proteomes" id="UP000178372">
    <property type="component" value="Unassembled WGS sequence"/>
</dbReference>
<dbReference type="Pfam" id="PF00082">
    <property type="entry name" value="Peptidase_S8"/>
    <property type="match status" value="1"/>
</dbReference>